<sequence>MKGLIKITLPIVFACMTAVSAQAQNRQLKYADKQFVLENYAHAGEMYGEAYAAKPKYLTARQAALSFQNVQDYENSFKWWEKTISHEEASKEDYSNYLSAAMKIDQGKSIEDLLEGSPYNEFDFPEINFPVIRELQKKEARVKLTPVQELNSDGSDYGLVESKSGVRYFTSDRGSENPSLKPSIRLDAKNNLFSEEKNDFNDRPYFGIFRADDQGNIQSFNSDVTAGMQFSDPSLMESKGLVFYTLFRDIKKIKKTREFDVNPEIYFGKIDASGNISESKPFPLNKTISHGVMTPFVDEASKRIYFASDMPGGNGGYDLYYVTYDDDLNFGQPVNLGSDINTAKNESHPFKLADRLYFSSKGHPGLGGMDIFTAIENGSSYSQIENMGIPFNSVRDDFAFTVTEKGKRYLSSDRQGGMGMDDIYLIEDLSKKLIARIIDCDGNLVAADFNSQLKNKKNNSPIQTLRIPGGALSADLDIESDFQLEIHKKGHFSIFDDQISTIGFAGDTVYREYKLFPIPYRTPVYVDIVYYDLDKSAIRKDAEPVLDKIANLMAEYDFLDLVVNSHTDSRASNAYNEALSNRRADAVRDYLSNFEIPGNRVKLEWFGEEKRVNDCGDGVPCPETEHQLNRRSELVLEAFSDPTKDYKLPSQFIGRDICDPADIFTVLNEEINSLPTIYFDFDKADLRPIHKKELERVNLMMQRIPSLDLLPQGHTDQRGSDDYNMKLSERRAKAVEDYLSKRGLEKRRIVSEWIGESKPINDCASGDCSEQKHQENRRTELKLQKEKK</sequence>
<keyword evidence="2 4" id="KW-0472">Membrane</keyword>
<protein>
    <submittedName>
        <fullName evidence="8">OmpA family protein</fullName>
    </submittedName>
</protein>
<evidence type="ECO:0000256" key="2">
    <source>
        <dbReference type="ARBA" id="ARBA00023136"/>
    </source>
</evidence>
<dbReference type="PRINTS" id="PR01021">
    <property type="entry name" value="OMPADOMAIN"/>
</dbReference>
<feature type="signal peptide" evidence="6">
    <location>
        <begin position="1"/>
        <end position="23"/>
    </location>
</feature>
<dbReference type="InterPro" id="IPR006665">
    <property type="entry name" value="OmpA-like"/>
</dbReference>
<evidence type="ECO:0000313" key="8">
    <source>
        <dbReference type="EMBL" id="MCF1752949.1"/>
    </source>
</evidence>
<dbReference type="Pfam" id="PF00691">
    <property type="entry name" value="OmpA"/>
    <property type="match status" value="2"/>
</dbReference>
<reference evidence="8 9" key="1">
    <citation type="submission" date="2022-01" db="EMBL/GenBank/DDBJ databases">
        <title>Mariniradius saccharolyticus sp. nov., isolated from sediment of a river.</title>
        <authorList>
            <person name="Liu H."/>
        </authorList>
    </citation>
    <scope>NUCLEOTIDE SEQUENCE [LARGE SCALE GENOMIC DNA]</scope>
    <source>
        <strain evidence="8 9">RY-2</strain>
    </source>
</reference>
<accession>A0ABS9BY08</accession>
<dbReference type="InterPro" id="IPR036737">
    <property type="entry name" value="OmpA-like_sf"/>
</dbReference>
<dbReference type="Gene3D" id="3.30.1330.60">
    <property type="entry name" value="OmpA-like domain"/>
    <property type="match status" value="2"/>
</dbReference>
<dbReference type="PROSITE" id="PS51123">
    <property type="entry name" value="OMPA_2"/>
    <property type="match status" value="2"/>
</dbReference>
<feature type="region of interest" description="Disordered" evidence="5">
    <location>
        <begin position="763"/>
        <end position="788"/>
    </location>
</feature>
<keyword evidence="3" id="KW-0998">Cell outer membrane</keyword>
<keyword evidence="9" id="KW-1185">Reference proteome</keyword>
<keyword evidence="6" id="KW-0732">Signal</keyword>
<dbReference type="InterPro" id="IPR006664">
    <property type="entry name" value="OMP_bac"/>
</dbReference>
<evidence type="ECO:0000256" key="4">
    <source>
        <dbReference type="PROSITE-ProRule" id="PRU00473"/>
    </source>
</evidence>
<evidence type="ECO:0000313" key="9">
    <source>
        <dbReference type="Proteomes" id="UP001201449"/>
    </source>
</evidence>
<dbReference type="InterPro" id="IPR050330">
    <property type="entry name" value="Bact_OuterMem_StrucFunc"/>
</dbReference>
<proteinExistence type="predicted"/>
<evidence type="ECO:0000256" key="5">
    <source>
        <dbReference type="SAM" id="MobiDB-lite"/>
    </source>
</evidence>
<evidence type="ECO:0000256" key="3">
    <source>
        <dbReference type="ARBA" id="ARBA00023237"/>
    </source>
</evidence>
<gene>
    <name evidence="8" type="ORF">L0U89_17960</name>
</gene>
<comment type="caution">
    <text evidence="8">The sequence shown here is derived from an EMBL/GenBank/DDBJ whole genome shotgun (WGS) entry which is preliminary data.</text>
</comment>
<evidence type="ECO:0000256" key="6">
    <source>
        <dbReference type="SAM" id="SignalP"/>
    </source>
</evidence>
<dbReference type="CDD" id="cd07185">
    <property type="entry name" value="OmpA_C-like"/>
    <property type="match status" value="2"/>
</dbReference>
<dbReference type="EMBL" id="JAKEVZ010000017">
    <property type="protein sequence ID" value="MCF1752949.1"/>
    <property type="molecule type" value="Genomic_DNA"/>
</dbReference>
<evidence type="ECO:0000259" key="7">
    <source>
        <dbReference type="PROSITE" id="PS51123"/>
    </source>
</evidence>
<dbReference type="PANTHER" id="PTHR30329">
    <property type="entry name" value="STATOR ELEMENT OF FLAGELLAR MOTOR COMPLEX"/>
    <property type="match status" value="1"/>
</dbReference>
<comment type="subcellular location">
    <subcellularLocation>
        <location evidence="1">Cell outer membrane</location>
    </subcellularLocation>
</comment>
<name>A0ABS9BY08_9BACT</name>
<dbReference type="Proteomes" id="UP001201449">
    <property type="component" value="Unassembled WGS sequence"/>
</dbReference>
<feature type="chain" id="PRO_5046309203" evidence="6">
    <location>
        <begin position="24"/>
        <end position="788"/>
    </location>
</feature>
<feature type="compositionally biased region" description="Basic and acidic residues" evidence="5">
    <location>
        <begin position="769"/>
        <end position="788"/>
    </location>
</feature>
<feature type="domain" description="OmpA-like" evidence="7">
    <location>
        <begin position="518"/>
        <end position="640"/>
    </location>
</feature>
<dbReference type="PANTHER" id="PTHR30329:SF21">
    <property type="entry name" value="LIPOPROTEIN YIAD-RELATED"/>
    <property type="match status" value="1"/>
</dbReference>
<dbReference type="SUPFAM" id="SSF103088">
    <property type="entry name" value="OmpA-like"/>
    <property type="match status" value="2"/>
</dbReference>
<organism evidence="8 9">
    <name type="scientific">Mariniradius sediminis</name>
    <dbReference type="NCBI Taxonomy" id="2909237"/>
    <lineage>
        <taxon>Bacteria</taxon>
        <taxon>Pseudomonadati</taxon>
        <taxon>Bacteroidota</taxon>
        <taxon>Cytophagia</taxon>
        <taxon>Cytophagales</taxon>
        <taxon>Cyclobacteriaceae</taxon>
        <taxon>Mariniradius</taxon>
    </lineage>
</organism>
<evidence type="ECO:0000256" key="1">
    <source>
        <dbReference type="ARBA" id="ARBA00004442"/>
    </source>
</evidence>
<feature type="domain" description="OmpA-like" evidence="7">
    <location>
        <begin position="666"/>
        <end position="787"/>
    </location>
</feature>